<dbReference type="AlphaFoldDB" id="A0A131Y2G3"/>
<keyword evidence="9 12" id="KW-0067">ATP-binding</keyword>
<dbReference type="GO" id="GO:0008582">
    <property type="term" value="P:regulation of synaptic assembly at neuromuscular junction"/>
    <property type="evidence" value="ECO:0007669"/>
    <property type="project" value="UniProtKB-ARBA"/>
</dbReference>
<evidence type="ECO:0000256" key="12">
    <source>
        <dbReference type="PROSITE-ProRule" id="PRU10141"/>
    </source>
</evidence>
<feature type="binding site" evidence="12">
    <location>
        <position position="214"/>
    </location>
    <ligand>
        <name>ATP</name>
        <dbReference type="ChEBI" id="CHEBI:30616"/>
    </ligand>
</feature>
<accession>A0A131Y2G3</accession>
<reference evidence="16" key="1">
    <citation type="submission" date="2016-02" db="EMBL/GenBank/DDBJ databases">
        <title>RNAseq analyses of the midgut from blood- or serum-fed Ixodes ricinus ticks.</title>
        <authorList>
            <person name="Perner J."/>
            <person name="Provaznik J."/>
            <person name="Schrenkova J."/>
            <person name="Urbanova V."/>
            <person name="Ribeiro J.M."/>
            <person name="Kopacek P."/>
        </authorList>
    </citation>
    <scope>NUCLEOTIDE SEQUENCE</scope>
    <source>
        <tissue evidence="16">Gut</tissue>
    </source>
</reference>
<sequence>MEPPLAPQRASLGLQGVVPLAGVSPLVAVASPIEPLVIEPQAAIVKEGWLNKRGEHIKNWRKRYFVLRDDGTLIGFKLKPEHGYTDPLNNFTVKGCQLMKSDRPRPFTFIIRGLQWTTVIERMFSVESEEDREDWVRAIQLVSDQLQVDEDVEMTEPRDEMALRDKFSVSTRTYASGNRISLDNFEFLKVLGKGTFGKVVLCREKATGALYAIKILKKKVVIDKDEVAHTLTENRVLRSTKHPFLISLRYSFQTADRLCFVMEYVNGGELFFHLSRERVFTEERTRFYGAEILLALEYLHGQGIIYRDLKLENLLLDKDGHVKIADFGLCKEDIAFGATTKTFCGTPEYLAPEVLEDTDYGRAVDWWGLGVVMYEMMCGRLPFYSRDHDVLFELILVEEVKFPKSLSPEARHLLAGLLVKNPRHRLGGSVNDAGDIKIHPFFRSINWDELAQKKVTPPFKPQVTSDVDTRYFDQEFTGETVQLTPPEAGPLNSISEESEQPYFQQFSYHGSSGALAAGRHSATDRRPVLS</sequence>
<keyword evidence="5" id="KW-0597">Phosphoprotein</keyword>
<dbReference type="FunFam" id="2.30.29.30:FF:000404">
    <property type="entry name" value="Non-specific serine/threonine protein kinase"/>
    <property type="match status" value="1"/>
</dbReference>
<keyword evidence="7 12" id="KW-0547">Nucleotide-binding</keyword>
<dbReference type="EMBL" id="MN207064">
    <property type="protein sequence ID" value="QGN03466.1"/>
    <property type="molecule type" value="mRNA"/>
</dbReference>
<name>A0A131Y2G3_IXORI</name>
<dbReference type="CDD" id="cd01241">
    <property type="entry name" value="PH_PKB"/>
    <property type="match status" value="1"/>
</dbReference>
<dbReference type="GO" id="GO:0005524">
    <property type="term" value="F:ATP binding"/>
    <property type="evidence" value="ECO:0007669"/>
    <property type="project" value="UniProtKB-UniRule"/>
</dbReference>
<dbReference type="PROSITE" id="PS50003">
    <property type="entry name" value="PH_DOMAIN"/>
    <property type="match status" value="1"/>
</dbReference>
<proteinExistence type="evidence at transcript level"/>
<evidence type="ECO:0000256" key="5">
    <source>
        <dbReference type="ARBA" id="ARBA00022553"/>
    </source>
</evidence>
<evidence type="ECO:0000256" key="11">
    <source>
        <dbReference type="ARBA" id="ARBA00048679"/>
    </source>
</evidence>
<dbReference type="PROSITE" id="PS50011">
    <property type="entry name" value="PROTEIN_KINASE_DOM"/>
    <property type="match status" value="1"/>
</dbReference>
<dbReference type="Gene3D" id="1.10.510.10">
    <property type="entry name" value="Transferase(Phosphotransferase) domain 1"/>
    <property type="match status" value="1"/>
</dbReference>
<evidence type="ECO:0000256" key="6">
    <source>
        <dbReference type="ARBA" id="ARBA00022679"/>
    </source>
</evidence>
<evidence type="ECO:0000259" key="14">
    <source>
        <dbReference type="PROSITE" id="PS50011"/>
    </source>
</evidence>
<dbReference type="Pfam" id="PF00069">
    <property type="entry name" value="Pkinase"/>
    <property type="match status" value="1"/>
</dbReference>
<dbReference type="InterPro" id="IPR011009">
    <property type="entry name" value="Kinase-like_dom_sf"/>
</dbReference>
<evidence type="ECO:0000256" key="8">
    <source>
        <dbReference type="ARBA" id="ARBA00022777"/>
    </source>
</evidence>
<dbReference type="CDD" id="cd05571">
    <property type="entry name" value="STKc_PKB"/>
    <property type="match status" value="1"/>
</dbReference>
<keyword evidence="3" id="KW-0217">Developmental protein</keyword>
<evidence type="ECO:0000256" key="4">
    <source>
        <dbReference type="ARBA" id="ARBA00022527"/>
    </source>
</evidence>
<dbReference type="GO" id="GO:0004674">
    <property type="term" value="F:protein serine/threonine kinase activity"/>
    <property type="evidence" value="ECO:0007669"/>
    <property type="project" value="UniProtKB-KW"/>
</dbReference>
<evidence type="ECO:0000256" key="2">
    <source>
        <dbReference type="ARBA" id="ARBA00012513"/>
    </source>
</evidence>
<feature type="domain" description="PH" evidence="13">
    <location>
        <begin position="43"/>
        <end position="144"/>
    </location>
</feature>
<evidence type="ECO:0000313" key="17">
    <source>
        <dbReference type="EMBL" id="QGN03466.1"/>
    </source>
</evidence>
<dbReference type="EMBL" id="GEFM01002729">
    <property type="protein sequence ID" value="JAP73067.1"/>
    <property type="molecule type" value="mRNA"/>
</dbReference>
<dbReference type="InterPro" id="IPR000961">
    <property type="entry name" value="AGC-kinase_C"/>
</dbReference>
<evidence type="ECO:0000256" key="3">
    <source>
        <dbReference type="ARBA" id="ARBA00022473"/>
    </source>
</evidence>
<dbReference type="SMART" id="SM00220">
    <property type="entry name" value="S_TKc"/>
    <property type="match status" value="1"/>
</dbReference>
<dbReference type="PANTHER" id="PTHR24351">
    <property type="entry name" value="RIBOSOMAL PROTEIN S6 KINASE"/>
    <property type="match status" value="1"/>
</dbReference>
<keyword evidence="4 16" id="KW-0723">Serine/threonine-protein kinase</keyword>
<keyword evidence="8 16" id="KW-0418">Kinase</keyword>
<dbReference type="EC" id="2.7.11.1" evidence="2"/>
<dbReference type="PROSITE" id="PS51285">
    <property type="entry name" value="AGC_KINASE_CTER"/>
    <property type="match status" value="1"/>
</dbReference>
<dbReference type="InterPro" id="IPR000719">
    <property type="entry name" value="Prot_kinase_dom"/>
</dbReference>
<dbReference type="SUPFAM" id="SSF56112">
    <property type="entry name" value="Protein kinase-like (PK-like)"/>
    <property type="match status" value="1"/>
</dbReference>
<comment type="catalytic activity">
    <reaction evidence="10">
        <text>L-threonyl-[protein] + ATP = O-phospho-L-threonyl-[protein] + ADP + H(+)</text>
        <dbReference type="Rhea" id="RHEA:46608"/>
        <dbReference type="Rhea" id="RHEA-COMP:11060"/>
        <dbReference type="Rhea" id="RHEA-COMP:11605"/>
        <dbReference type="ChEBI" id="CHEBI:15378"/>
        <dbReference type="ChEBI" id="CHEBI:30013"/>
        <dbReference type="ChEBI" id="CHEBI:30616"/>
        <dbReference type="ChEBI" id="CHEBI:61977"/>
        <dbReference type="ChEBI" id="CHEBI:456216"/>
        <dbReference type="EC" id="2.7.11.1"/>
    </reaction>
</comment>
<evidence type="ECO:0000256" key="7">
    <source>
        <dbReference type="ARBA" id="ARBA00022741"/>
    </source>
</evidence>
<evidence type="ECO:0000259" key="13">
    <source>
        <dbReference type="PROSITE" id="PS50003"/>
    </source>
</evidence>
<dbReference type="Gene3D" id="2.30.29.30">
    <property type="entry name" value="Pleckstrin-homology domain (PH domain)/Phosphotyrosine-binding domain (PTB)"/>
    <property type="match status" value="1"/>
</dbReference>
<dbReference type="FunFam" id="1.10.510.10:FF:000033">
    <property type="entry name" value="Non-specific serine/threonine protein kinase"/>
    <property type="match status" value="1"/>
</dbReference>
<protein>
    <recommendedName>
        <fullName evidence="2">non-specific serine/threonine protein kinase</fullName>
        <ecNumber evidence="2">2.7.11.1</ecNumber>
    </recommendedName>
</protein>
<dbReference type="Pfam" id="PF00169">
    <property type="entry name" value="PH"/>
    <property type="match status" value="1"/>
</dbReference>
<comment type="catalytic activity">
    <reaction evidence="11">
        <text>L-seryl-[protein] + ATP = O-phospho-L-seryl-[protein] + ADP + H(+)</text>
        <dbReference type="Rhea" id="RHEA:17989"/>
        <dbReference type="Rhea" id="RHEA-COMP:9863"/>
        <dbReference type="Rhea" id="RHEA-COMP:11604"/>
        <dbReference type="ChEBI" id="CHEBI:15378"/>
        <dbReference type="ChEBI" id="CHEBI:29999"/>
        <dbReference type="ChEBI" id="CHEBI:30616"/>
        <dbReference type="ChEBI" id="CHEBI:83421"/>
        <dbReference type="ChEBI" id="CHEBI:456216"/>
        <dbReference type="EC" id="2.7.11.1"/>
    </reaction>
</comment>
<feature type="domain" description="AGC-kinase C-terminal" evidence="15">
    <location>
        <begin position="443"/>
        <end position="518"/>
    </location>
</feature>
<dbReference type="InterPro" id="IPR017441">
    <property type="entry name" value="Protein_kinase_ATP_BS"/>
</dbReference>
<dbReference type="InterPro" id="IPR011993">
    <property type="entry name" value="PH-like_dom_sf"/>
</dbReference>
<dbReference type="GO" id="GO:0008286">
    <property type="term" value="P:insulin receptor signaling pathway"/>
    <property type="evidence" value="ECO:0007669"/>
    <property type="project" value="UniProtKB-ARBA"/>
</dbReference>
<organism evidence="16">
    <name type="scientific">Ixodes ricinus</name>
    <name type="common">Common tick</name>
    <name type="synonym">Acarus ricinus</name>
    <dbReference type="NCBI Taxonomy" id="34613"/>
    <lineage>
        <taxon>Eukaryota</taxon>
        <taxon>Metazoa</taxon>
        <taxon>Ecdysozoa</taxon>
        <taxon>Arthropoda</taxon>
        <taxon>Chelicerata</taxon>
        <taxon>Arachnida</taxon>
        <taxon>Acari</taxon>
        <taxon>Parasitiformes</taxon>
        <taxon>Ixodida</taxon>
        <taxon>Ixodoidea</taxon>
        <taxon>Ixodidae</taxon>
        <taxon>Ixodinae</taxon>
        <taxon>Ixodes</taxon>
    </lineage>
</organism>
<evidence type="ECO:0000256" key="1">
    <source>
        <dbReference type="ARBA" id="ARBA00006935"/>
    </source>
</evidence>
<dbReference type="InterPro" id="IPR001849">
    <property type="entry name" value="PH_domain"/>
</dbReference>
<feature type="domain" description="Protein kinase" evidence="14">
    <location>
        <begin position="185"/>
        <end position="442"/>
    </location>
</feature>
<dbReference type="PROSITE" id="PS00108">
    <property type="entry name" value="PROTEIN_KINASE_ST"/>
    <property type="match status" value="1"/>
</dbReference>
<dbReference type="InterPro" id="IPR039026">
    <property type="entry name" value="PH_PKB"/>
</dbReference>
<keyword evidence="6" id="KW-0808">Transferase</keyword>
<dbReference type="Pfam" id="PF00433">
    <property type="entry name" value="Pkinase_C"/>
    <property type="match status" value="1"/>
</dbReference>
<evidence type="ECO:0000313" key="16">
    <source>
        <dbReference type="EMBL" id="JAP73067.1"/>
    </source>
</evidence>
<dbReference type="InterPro" id="IPR017892">
    <property type="entry name" value="Pkinase_C"/>
</dbReference>
<dbReference type="SMART" id="SM00233">
    <property type="entry name" value="PH"/>
    <property type="match status" value="1"/>
</dbReference>
<dbReference type="Gene3D" id="3.30.200.20">
    <property type="entry name" value="Phosphorylase Kinase, domain 1"/>
    <property type="match status" value="1"/>
</dbReference>
<dbReference type="SMART" id="SM00133">
    <property type="entry name" value="S_TK_X"/>
    <property type="match status" value="1"/>
</dbReference>
<evidence type="ECO:0000259" key="15">
    <source>
        <dbReference type="PROSITE" id="PS51285"/>
    </source>
</evidence>
<dbReference type="SUPFAM" id="SSF50729">
    <property type="entry name" value="PH domain-like"/>
    <property type="match status" value="1"/>
</dbReference>
<comment type="similarity">
    <text evidence="1">Belongs to the protein kinase superfamily. AGC Ser/Thr protein kinase family. RAC subfamily.</text>
</comment>
<dbReference type="PROSITE" id="PS00107">
    <property type="entry name" value="PROTEIN_KINASE_ATP"/>
    <property type="match status" value="1"/>
</dbReference>
<evidence type="ECO:0000256" key="10">
    <source>
        <dbReference type="ARBA" id="ARBA00047899"/>
    </source>
</evidence>
<evidence type="ECO:0000256" key="9">
    <source>
        <dbReference type="ARBA" id="ARBA00022840"/>
    </source>
</evidence>
<dbReference type="InterPro" id="IPR008271">
    <property type="entry name" value="Ser/Thr_kinase_AS"/>
</dbReference>
<dbReference type="FunFam" id="3.30.200.20:FF:001053">
    <property type="entry name" value="Non-specific serine/threonine protein kinase"/>
    <property type="match status" value="1"/>
</dbReference>
<reference evidence="17" key="2">
    <citation type="submission" date="2019-07" db="EMBL/GenBank/DDBJ databases">
        <title>Functional mapping of the insulin signaling pathway components in the hard tick Ixodes ricinus.</title>
        <authorList>
            <person name="Kozelkova T."/>
            <person name="Perner J."/>
            <person name="Grunclova L."/>
            <person name="Ribeiro J.M."/>
            <person name="Kopacek P."/>
        </authorList>
    </citation>
    <scope>NUCLEOTIDE SEQUENCE</scope>
</reference>